<reference evidence="1" key="1">
    <citation type="submission" date="2014-09" db="EMBL/GenBank/DDBJ databases">
        <authorList>
            <person name="Magalhaes I.L.F."/>
            <person name="Oliveira U."/>
            <person name="Santos F.R."/>
            <person name="Vidigal T.H.D.A."/>
            <person name="Brescovit A.D."/>
            <person name="Santos A.J."/>
        </authorList>
    </citation>
    <scope>NUCLEOTIDE SEQUENCE</scope>
    <source>
        <tissue evidence="1">Shoot tissue taken approximately 20 cm above the soil surface</tissue>
    </source>
</reference>
<sequence>MACAARRVLLALPLLLVAL</sequence>
<dbReference type="AlphaFoldDB" id="A0A0A9FKE8"/>
<evidence type="ECO:0000313" key="1">
    <source>
        <dbReference type="EMBL" id="JAE11689.1"/>
    </source>
</evidence>
<name>A0A0A9FKE8_ARUDO</name>
<proteinExistence type="predicted"/>
<dbReference type="EMBL" id="GBRH01186207">
    <property type="protein sequence ID" value="JAE11689.1"/>
    <property type="molecule type" value="Transcribed_RNA"/>
</dbReference>
<organism evidence="1">
    <name type="scientific">Arundo donax</name>
    <name type="common">Giant reed</name>
    <name type="synonym">Donax arundinaceus</name>
    <dbReference type="NCBI Taxonomy" id="35708"/>
    <lineage>
        <taxon>Eukaryota</taxon>
        <taxon>Viridiplantae</taxon>
        <taxon>Streptophyta</taxon>
        <taxon>Embryophyta</taxon>
        <taxon>Tracheophyta</taxon>
        <taxon>Spermatophyta</taxon>
        <taxon>Magnoliopsida</taxon>
        <taxon>Liliopsida</taxon>
        <taxon>Poales</taxon>
        <taxon>Poaceae</taxon>
        <taxon>PACMAD clade</taxon>
        <taxon>Arundinoideae</taxon>
        <taxon>Arundineae</taxon>
        <taxon>Arundo</taxon>
    </lineage>
</organism>
<protein>
    <submittedName>
        <fullName evidence="1">Uncharacterized protein</fullName>
    </submittedName>
</protein>
<accession>A0A0A9FKE8</accession>
<reference evidence="1" key="2">
    <citation type="journal article" date="2015" name="Data Brief">
        <title>Shoot transcriptome of the giant reed, Arundo donax.</title>
        <authorList>
            <person name="Barrero R.A."/>
            <person name="Guerrero F.D."/>
            <person name="Moolhuijzen P."/>
            <person name="Goolsby J.A."/>
            <person name="Tidwell J."/>
            <person name="Bellgard S.E."/>
            <person name="Bellgard M.I."/>
        </authorList>
    </citation>
    <scope>NUCLEOTIDE SEQUENCE</scope>
    <source>
        <tissue evidence="1">Shoot tissue taken approximately 20 cm above the soil surface</tissue>
    </source>
</reference>